<keyword evidence="5" id="KW-0812">Transmembrane</keyword>
<keyword evidence="8" id="KW-0333">Golgi apparatus</keyword>
<protein>
    <recommendedName>
        <fullName evidence="13">beta-galactoside alpha-(2,6)-sialyltransferase</fullName>
        <ecNumber evidence="13">2.4.3.1</ecNumber>
    </recommendedName>
</protein>
<gene>
    <name evidence="14" type="primary">st6gal1/2</name>
</gene>
<keyword evidence="9" id="KW-0472">Membrane</keyword>
<keyword evidence="7" id="KW-1133">Transmembrane helix</keyword>
<organism evidence="14">
    <name type="scientific">Oscarella carmela</name>
    <name type="common">Sponge</name>
    <dbReference type="NCBI Taxonomy" id="386100"/>
    <lineage>
        <taxon>Eukaryota</taxon>
        <taxon>Metazoa</taxon>
        <taxon>Porifera</taxon>
        <taxon>Homoscleromorpha</taxon>
        <taxon>Homosclerophorida</taxon>
        <taxon>Oscarellidae</taxon>
        <taxon>Oscarella</taxon>
    </lineage>
</organism>
<comment type="catalytic activity">
    <reaction evidence="12">
        <text>a beta-D-galactoside + CMP-N-acetyl-beta-neuraminate = an N-acetyl-alpha-neuraminyl-(2-&gt;6)-beta-D-galactosyl derivative + CMP + H(+)</text>
        <dbReference type="Rhea" id="RHEA:52104"/>
        <dbReference type="ChEBI" id="CHEBI:15378"/>
        <dbReference type="ChEBI" id="CHEBI:28034"/>
        <dbReference type="ChEBI" id="CHEBI:57812"/>
        <dbReference type="ChEBI" id="CHEBI:60377"/>
        <dbReference type="ChEBI" id="CHEBI:136398"/>
        <dbReference type="EC" id="2.4.3.1"/>
    </reaction>
</comment>
<feature type="non-terminal residue" evidence="14">
    <location>
        <position position="186"/>
    </location>
</feature>
<evidence type="ECO:0000256" key="11">
    <source>
        <dbReference type="ARBA" id="ARBA00023180"/>
    </source>
</evidence>
<accession>E4ZFI5</accession>
<dbReference type="InterPro" id="IPR038578">
    <property type="entry name" value="GT29-like_sf"/>
</dbReference>
<evidence type="ECO:0000256" key="9">
    <source>
        <dbReference type="ARBA" id="ARBA00023136"/>
    </source>
</evidence>
<evidence type="ECO:0000256" key="10">
    <source>
        <dbReference type="ARBA" id="ARBA00023157"/>
    </source>
</evidence>
<dbReference type="GO" id="GO:0097503">
    <property type="term" value="P:sialylation"/>
    <property type="evidence" value="ECO:0007669"/>
    <property type="project" value="TreeGrafter"/>
</dbReference>
<dbReference type="GO" id="GO:0032580">
    <property type="term" value="C:Golgi cisterna membrane"/>
    <property type="evidence" value="ECO:0007669"/>
    <property type="project" value="UniProtKB-SubCell"/>
</dbReference>
<dbReference type="GO" id="GO:0003835">
    <property type="term" value="F:beta-galactoside alpha-2,6-sialyltransferase activity"/>
    <property type="evidence" value="ECO:0007669"/>
    <property type="project" value="UniProtKB-EC"/>
</dbReference>
<sequence length="186" mass="21042">ASQFEQISSSLLRFNCSKYLIKSLPVGEPRRFNSCAVVSSAPSMLKFNLSYEIDEHDAVFRINGAPTKSFEKHVGSKTTVRVINSKLLKSPSTYLKLIKTDRQDNGNSELLYFVRHLTPSPLSKAQNVCLAMDPFLSRYMRFRADIRPTKAHANHPLFSKFCLSDLMFLLQAPGRQRGRSFSSGTF</sequence>
<evidence type="ECO:0000256" key="8">
    <source>
        <dbReference type="ARBA" id="ARBA00023034"/>
    </source>
</evidence>
<dbReference type="CAZy" id="GT29">
    <property type="family name" value="Glycosyltransferase Family 29"/>
</dbReference>
<evidence type="ECO:0000256" key="7">
    <source>
        <dbReference type="ARBA" id="ARBA00022989"/>
    </source>
</evidence>
<keyword evidence="11" id="KW-0325">Glycoprotein</keyword>
<evidence type="ECO:0000256" key="4">
    <source>
        <dbReference type="ARBA" id="ARBA00022679"/>
    </source>
</evidence>
<evidence type="ECO:0000256" key="12">
    <source>
        <dbReference type="ARBA" id="ARBA00034249"/>
    </source>
</evidence>
<dbReference type="AlphaFoldDB" id="E4ZFI5"/>
<dbReference type="Gene3D" id="3.90.1480.20">
    <property type="entry name" value="Glycosyl transferase family 29"/>
    <property type="match status" value="1"/>
</dbReference>
<evidence type="ECO:0000256" key="2">
    <source>
        <dbReference type="ARBA" id="ARBA00006003"/>
    </source>
</evidence>
<dbReference type="EC" id="2.4.3.1" evidence="13"/>
<comment type="subcellular location">
    <subcellularLocation>
        <location evidence="1">Golgi apparatus</location>
        <location evidence="1">Golgi stack membrane</location>
        <topology evidence="1">Single-pass type II membrane protein</topology>
    </subcellularLocation>
</comment>
<keyword evidence="10" id="KW-1015">Disulfide bond</keyword>
<evidence type="ECO:0000256" key="6">
    <source>
        <dbReference type="ARBA" id="ARBA00022968"/>
    </source>
</evidence>
<feature type="non-terminal residue" evidence="14">
    <location>
        <position position="1"/>
    </location>
</feature>
<evidence type="ECO:0000256" key="1">
    <source>
        <dbReference type="ARBA" id="ARBA00004447"/>
    </source>
</evidence>
<evidence type="ECO:0000256" key="13">
    <source>
        <dbReference type="ARBA" id="ARBA00034329"/>
    </source>
</evidence>
<proteinExistence type="evidence at transcript level"/>
<evidence type="ECO:0000256" key="5">
    <source>
        <dbReference type="ARBA" id="ARBA00022692"/>
    </source>
</evidence>
<dbReference type="Pfam" id="PF00777">
    <property type="entry name" value="Glyco_transf_29"/>
    <property type="match status" value="1"/>
</dbReference>
<evidence type="ECO:0000313" key="14">
    <source>
        <dbReference type="EMBL" id="CBQ74118.1"/>
    </source>
</evidence>
<dbReference type="PANTHER" id="PTHR46059:SF1">
    <property type="entry name" value="BETA-GALACTOSIDE ALPHA-2,6-SIALYLTRANSFERASE"/>
    <property type="match status" value="1"/>
</dbReference>
<keyword evidence="6" id="KW-0735">Signal-anchor</keyword>
<comment type="similarity">
    <text evidence="2">Belongs to the glycosyltransferase 29 family.</text>
</comment>
<keyword evidence="4 14" id="KW-0808">Transferase</keyword>
<dbReference type="EMBL" id="FN996993">
    <property type="protein sequence ID" value="CBQ74118.1"/>
    <property type="molecule type" value="mRNA"/>
</dbReference>
<reference evidence="14" key="1">
    <citation type="submission" date="2010-06" db="EMBL/GenBank/DDBJ databases">
        <title>Molecular phylogeny and functional genomics of beta-galactoside alpha2,6-sialyltransferases to explain ubiquitous expression of st6gal1 gene in Amniotes.</title>
        <authorList>
            <person name="Petit D."/>
            <person name="Mir A.M."/>
            <person name="Petit J.M."/>
            <person name="Thisse C."/>
            <person name="Delannoy P."/>
            <person name="Oriol R."/>
            <person name="Thisse B."/>
            <person name="Harduin-Lepers A."/>
        </authorList>
    </citation>
    <scope>NUCLEOTIDE SEQUENCE</scope>
    <source>
        <tissue evidence="14">Whole tissue of sponge</tissue>
    </source>
</reference>
<dbReference type="PANTHER" id="PTHR46059">
    <property type="entry name" value="BETA-GALACTOSIDE ALPHA-2,6-SIALYLTRANSFERASE"/>
    <property type="match status" value="1"/>
</dbReference>
<name>E4ZFI5_OSCCA</name>
<keyword evidence="3 14" id="KW-0328">Glycosyltransferase</keyword>
<dbReference type="InterPro" id="IPR001675">
    <property type="entry name" value="Glyco_trans_29"/>
</dbReference>
<evidence type="ECO:0000256" key="3">
    <source>
        <dbReference type="ARBA" id="ARBA00022676"/>
    </source>
</evidence>